<protein>
    <recommendedName>
        <fullName evidence="3">Transposase</fullName>
    </recommendedName>
</protein>
<evidence type="ECO:0008006" key="3">
    <source>
        <dbReference type="Google" id="ProtNLM"/>
    </source>
</evidence>
<organism evidence="1 2">
    <name type="scientific">Pseudomonas trivialis</name>
    <dbReference type="NCBI Taxonomy" id="200450"/>
    <lineage>
        <taxon>Bacteria</taxon>
        <taxon>Pseudomonadati</taxon>
        <taxon>Pseudomonadota</taxon>
        <taxon>Gammaproteobacteria</taxon>
        <taxon>Pseudomonadales</taxon>
        <taxon>Pseudomonadaceae</taxon>
        <taxon>Pseudomonas</taxon>
    </lineage>
</organism>
<sequence>MSFVTYFVQREKKSDSAITKKATPLQFRDALS</sequence>
<evidence type="ECO:0000313" key="2">
    <source>
        <dbReference type="Proteomes" id="UP000183126"/>
    </source>
</evidence>
<proteinExistence type="predicted"/>
<accession>A0ABY0UN70</accession>
<gene>
    <name evidence="1" type="ORF">SAMN04490205_4165</name>
</gene>
<keyword evidence="2" id="KW-1185">Reference proteome</keyword>
<name>A0ABY0UN70_9PSED</name>
<reference evidence="1 2" key="1">
    <citation type="submission" date="2016-10" db="EMBL/GenBank/DDBJ databases">
        <authorList>
            <person name="Varghese N."/>
            <person name="Submissions S."/>
        </authorList>
    </citation>
    <scope>NUCLEOTIDE SEQUENCE [LARGE SCALE GENOMIC DNA]</scope>
    <source>
        <strain evidence="1 2">BS3111</strain>
    </source>
</reference>
<dbReference type="EMBL" id="LT629760">
    <property type="protein sequence ID" value="SDS94113.1"/>
    <property type="molecule type" value="Genomic_DNA"/>
</dbReference>
<evidence type="ECO:0000313" key="1">
    <source>
        <dbReference type="EMBL" id="SDS94113.1"/>
    </source>
</evidence>
<dbReference type="Proteomes" id="UP000183126">
    <property type="component" value="Chromosome I"/>
</dbReference>